<protein>
    <submittedName>
        <fullName evidence="2">NADH:ubiquinone oxidoreductase subunit</fullName>
    </submittedName>
</protein>
<evidence type="ECO:0000313" key="3">
    <source>
        <dbReference type="Proteomes" id="UP000523821"/>
    </source>
</evidence>
<gene>
    <name evidence="2" type="ORF">GGQ63_003242</name>
</gene>
<reference evidence="2 3" key="1">
    <citation type="submission" date="2020-08" db="EMBL/GenBank/DDBJ databases">
        <title>Genomic Encyclopedia of Type Strains, Phase IV (KMG-IV): sequencing the most valuable type-strain genomes for metagenomic binning, comparative biology and taxonomic classification.</title>
        <authorList>
            <person name="Goeker M."/>
        </authorList>
    </citation>
    <scope>NUCLEOTIDE SEQUENCE [LARGE SCALE GENOMIC DNA]</scope>
    <source>
        <strain evidence="2 3">DSM 16268</strain>
    </source>
</reference>
<evidence type="ECO:0000256" key="1">
    <source>
        <dbReference type="SAM" id="MobiDB-lite"/>
    </source>
</evidence>
<proteinExistence type="predicted"/>
<organism evidence="2 3">
    <name type="scientific">Prosthecomicrobium pneumaticum</name>
    <dbReference type="NCBI Taxonomy" id="81895"/>
    <lineage>
        <taxon>Bacteria</taxon>
        <taxon>Pseudomonadati</taxon>
        <taxon>Pseudomonadota</taxon>
        <taxon>Alphaproteobacteria</taxon>
        <taxon>Hyphomicrobiales</taxon>
        <taxon>Kaistiaceae</taxon>
        <taxon>Prosthecomicrobium</taxon>
    </lineage>
</organism>
<dbReference type="AlphaFoldDB" id="A0A7W9L341"/>
<name>A0A7W9L341_9HYPH</name>
<accession>A0A7W9L341</accession>
<evidence type="ECO:0000313" key="2">
    <source>
        <dbReference type="EMBL" id="MBB5754161.1"/>
    </source>
</evidence>
<keyword evidence="2" id="KW-0830">Ubiquinone</keyword>
<dbReference type="InterPro" id="IPR007763">
    <property type="entry name" value="NDUFA12"/>
</dbReference>
<dbReference type="EMBL" id="JACHOO010000007">
    <property type="protein sequence ID" value="MBB5754161.1"/>
    <property type="molecule type" value="Genomic_DNA"/>
</dbReference>
<feature type="region of interest" description="Disordered" evidence="1">
    <location>
        <begin position="85"/>
        <end position="134"/>
    </location>
</feature>
<dbReference type="Proteomes" id="UP000523821">
    <property type="component" value="Unassembled WGS sequence"/>
</dbReference>
<dbReference type="Pfam" id="PF05071">
    <property type="entry name" value="NDUFA12"/>
    <property type="match status" value="1"/>
</dbReference>
<dbReference type="NCBIfam" id="NF006040">
    <property type="entry name" value="PRK08183.1"/>
    <property type="match status" value="1"/>
</dbReference>
<sequence>MPRWLIELFTWWNGQTMGTRFFTWRKGERVGEDQFGNVYYRSPDPARTAGGFPERRWVIYKGYAESTSIPPGWHAWMHHRAANPPTASGYTPREWEQPHRANPTGSPAAYRPKGSIVGAANRPKVTGDYEAWTP</sequence>
<dbReference type="PANTHER" id="PTHR12910">
    <property type="entry name" value="NADH-UBIQUINONE OXIDOREDUCTASE SUBUNIT B17.2"/>
    <property type="match status" value="1"/>
</dbReference>
<dbReference type="RefSeq" id="WP_183857625.1">
    <property type="nucleotide sequence ID" value="NZ_JACHOO010000007.1"/>
</dbReference>
<dbReference type="GO" id="GO:0006979">
    <property type="term" value="P:response to oxidative stress"/>
    <property type="evidence" value="ECO:0007669"/>
    <property type="project" value="TreeGrafter"/>
</dbReference>
<dbReference type="PANTHER" id="PTHR12910:SF2">
    <property type="entry name" value="NADH DEHYDROGENASE [UBIQUINONE] 1 ALPHA SUBCOMPLEX SUBUNIT 12"/>
    <property type="match status" value="1"/>
</dbReference>
<dbReference type="GO" id="GO:0045271">
    <property type="term" value="C:respiratory chain complex I"/>
    <property type="evidence" value="ECO:0007669"/>
    <property type="project" value="InterPro"/>
</dbReference>
<comment type="caution">
    <text evidence="2">The sequence shown here is derived from an EMBL/GenBank/DDBJ whole genome shotgun (WGS) entry which is preliminary data.</text>
</comment>
<keyword evidence="3" id="KW-1185">Reference proteome</keyword>